<organism evidence="1 2">
    <name type="scientific">Sphingomonas trueperi</name>
    <dbReference type="NCBI Taxonomy" id="53317"/>
    <lineage>
        <taxon>Bacteria</taxon>
        <taxon>Pseudomonadati</taxon>
        <taxon>Pseudomonadota</taxon>
        <taxon>Alphaproteobacteria</taxon>
        <taxon>Sphingomonadales</taxon>
        <taxon>Sphingomonadaceae</taxon>
        <taxon>Sphingomonas</taxon>
    </lineage>
</organism>
<name>A0A7X6BCP2_9SPHN</name>
<protein>
    <submittedName>
        <fullName evidence="1">Putative nucleic acid-binding protein</fullName>
    </submittedName>
</protein>
<dbReference type="AlphaFoldDB" id="A0A7X6BCP2"/>
<proteinExistence type="predicted"/>
<dbReference type="InterPro" id="IPR029060">
    <property type="entry name" value="PIN-like_dom_sf"/>
</dbReference>
<dbReference type="SUPFAM" id="SSF88723">
    <property type="entry name" value="PIN domain-like"/>
    <property type="match status" value="1"/>
</dbReference>
<reference evidence="1 2" key="1">
    <citation type="submission" date="2020-03" db="EMBL/GenBank/DDBJ databases">
        <title>Genomic Encyclopedia of Type Strains, Phase IV (KMG-IV): sequencing the most valuable type-strain genomes for metagenomic binning, comparative biology and taxonomic classification.</title>
        <authorList>
            <person name="Goeker M."/>
        </authorList>
    </citation>
    <scope>NUCLEOTIDE SEQUENCE [LARGE SCALE GENOMIC DNA]</scope>
    <source>
        <strain evidence="1 2">DSM 7225</strain>
    </source>
</reference>
<keyword evidence="2" id="KW-1185">Reference proteome</keyword>
<sequence length="174" mass="19046">MIVVVDSSALTLLVNPDARPPDDPATGAPLTHARERIEHLIDSLADNSTIIVPTPVLAEVLVRAGPALQAVVEQMERFPRFQIRPFDKLAAVETAMMTIDAVRAGDKKGGSAEPWQKVKIDRQIIAIARTNNAERIYSDDQGLATFARAQGIEVVSSWELPLPVIQTELFDREA</sequence>
<dbReference type="Gene3D" id="3.40.50.1010">
    <property type="entry name" value="5'-nuclease"/>
    <property type="match status" value="1"/>
</dbReference>
<comment type="caution">
    <text evidence="1">The sequence shown here is derived from an EMBL/GenBank/DDBJ whole genome shotgun (WGS) entry which is preliminary data.</text>
</comment>
<gene>
    <name evidence="1" type="ORF">GGR89_002630</name>
</gene>
<evidence type="ECO:0000313" key="2">
    <source>
        <dbReference type="Proteomes" id="UP000531251"/>
    </source>
</evidence>
<dbReference type="EMBL" id="JAATJB010000007">
    <property type="protein sequence ID" value="NJB98299.1"/>
    <property type="molecule type" value="Genomic_DNA"/>
</dbReference>
<dbReference type="Proteomes" id="UP000531251">
    <property type="component" value="Unassembled WGS sequence"/>
</dbReference>
<dbReference type="RefSeq" id="WP_206431067.1">
    <property type="nucleotide sequence ID" value="NZ_BAAADY010000003.1"/>
</dbReference>
<accession>A0A7X6BCP2</accession>
<evidence type="ECO:0000313" key="1">
    <source>
        <dbReference type="EMBL" id="NJB98299.1"/>
    </source>
</evidence>